<keyword evidence="1" id="KW-0812">Transmembrane</keyword>
<dbReference type="EMBL" id="MN739313">
    <property type="protein sequence ID" value="QHS98273.1"/>
    <property type="molecule type" value="Genomic_DNA"/>
</dbReference>
<reference evidence="2" key="1">
    <citation type="journal article" date="2020" name="Nature">
        <title>Giant virus diversity and host interactions through global metagenomics.</title>
        <authorList>
            <person name="Schulz F."/>
            <person name="Roux S."/>
            <person name="Paez-Espino D."/>
            <person name="Jungbluth S."/>
            <person name="Walsh D.A."/>
            <person name="Denef V.J."/>
            <person name="McMahon K.D."/>
            <person name="Konstantinidis K.T."/>
            <person name="Eloe-Fadrosh E.A."/>
            <person name="Kyrpides N.C."/>
            <person name="Woyke T."/>
        </authorList>
    </citation>
    <scope>NUCLEOTIDE SEQUENCE</scope>
    <source>
        <strain evidence="2">GVMAG-M-3300020182-84</strain>
    </source>
</reference>
<feature type="transmembrane region" description="Helical" evidence="1">
    <location>
        <begin position="28"/>
        <end position="44"/>
    </location>
</feature>
<dbReference type="InterPro" id="IPR018247">
    <property type="entry name" value="EF_Hand_1_Ca_BS"/>
</dbReference>
<organism evidence="2">
    <name type="scientific">viral metagenome</name>
    <dbReference type="NCBI Taxonomy" id="1070528"/>
    <lineage>
        <taxon>unclassified sequences</taxon>
        <taxon>metagenomes</taxon>
        <taxon>organismal metagenomes</taxon>
    </lineage>
</organism>
<evidence type="ECO:0000256" key="1">
    <source>
        <dbReference type="SAM" id="Phobius"/>
    </source>
</evidence>
<feature type="transmembrane region" description="Helical" evidence="1">
    <location>
        <begin position="64"/>
        <end position="90"/>
    </location>
</feature>
<proteinExistence type="predicted"/>
<keyword evidence="1" id="KW-1133">Transmembrane helix</keyword>
<accession>A0A6C0C420</accession>
<protein>
    <recommendedName>
        <fullName evidence="3">EF-hand domain-containing protein</fullName>
    </recommendedName>
</protein>
<evidence type="ECO:0000313" key="2">
    <source>
        <dbReference type="EMBL" id="QHS98273.1"/>
    </source>
</evidence>
<name>A0A6C0C420_9ZZZZ</name>
<evidence type="ECO:0008006" key="3">
    <source>
        <dbReference type="Google" id="ProtNLM"/>
    </source>
</evidence>
<sequence>MKYLDKKLKNTWLTLINDKVQMLNNSKIFAGIMIIILNISSRFVNLKLSKTMESYLKHSFSKQILVFAITWMGSRDIYIALCITIIFIVLTEFILNEESNYCCLSESFQDYHLSLDKNGDGVISKEEIEHAQKILEKVAKQQK</sequence>
<keyword evidence="1" id="KW-0472">Membrane</keyword>
<dbReference type="AlphaFoldDB" id="A0A6C0C420"/>
<dbReference type="PROSITE" id="PS00018">
    <property type="entry name" value="EF_HAND_1"/>
    <property type="match status" value="1"/>
</dbReference>